<protein>
    <submittedName>
        <fullName evidence="2">Uncharacterized protein</fullName>
    </submittedName>
</protein>
<sequence>MNYTRVRVGCKLCGVTVFKENWKASVRSKFHRRVCSQNGWKKEDQPGLQTDRRIEYIAELENLAAQMTSASQQVSNAALQHLCRSRADKEAVMTSIDRCLDRRMAYDLMVADDHVNTLLGVRNYVRSLITALGKGPCKYESLHLVL</sequence>
<accession>A0A1B6JZZ7</accession>
<keyword evidence="1" id="KW-0175">Coiled coil</keyword>
<organism evidence="2">
    <name type="scientific">Homalodisca liturata</name>
    <dbReference type="NCBI Taxonomy" id="320908"/>
    <lineage>
        <taxon>Eukaryota</taxon>
        <taxon>Metazoa</taxon>
        <taxon>Ecdysozoa</taxon>
        <taxon>Arthropoda</taxon>
        <taxon>Hexapoda</taxon>
        <taxon>Insecta</taxon>
        <taxon>Pterygota</taxon>
        <taxon>Neoptera</taxon>
        <taxon>Paraneoptera</taxon>
        <taxon>Hemiptera</taxon>
        <taxon>Auchenorrhyncha</taxon>
        <taxon>Membracoidea</taxon>
        <taxon>Cicadellidae</taxon>
        <taxon>Cicadellinae</taxon>
        <taxon>Proconiini</taxon>
        <taxon>Homalodisca</taxon>
    </lineage>
</organism>
<proteinExistence type="predicted"/>
<feature type="coiled-coil region" evidence="1">
    <location>
        <begin position="53"/>
        <end position="80"/>
    </location>
</feature>
<gene>
    <name evidence="2" type="ORF">g.4570</name>
</gene>
<name>A0A1B6JZZ7_9HEMI</name>
<evidence type="ECO:0000256" key="1">
    <source>
        <dbReference type="SAM" id="Coils"/>
    </source>
</evidence>
<reference evidence="2" key="1">
    <citation type="submission" date="2015-11" db="EMBL/GenBank/DDBJ databases">
        <title>De novo transcriptome assembly of four potential Pierce s Disease insect vectors from Arizona vineyards.</title>
        <authorList>
            <person name="Tassone E.E."/>
        </authorList>
    </citation>
    <scope>NUCLEOTIDE SEQUENCE</scope>
</reference>
<dbReference type="EMBL" id="GECU01002934">
    <property type="protein sequence ID" value="JAT04773.1"/>
    <property type="molecule type" value="Transcribed_RNA"/>
</dbReference>
<evidence type="ECO:0000313" key="2">
    <source>
        <dbReference type="EMBL" id="JAT04773.1"/>
    </source>
</evidence>
<dbReference type="AlphaFoldDB" id="A0A1B6JZZ7"/>